<keyword evidence="2" id="KW-1185">Reference proteome</keyword>
<sequence>MVSVSGSGPGTTRDQLEAALRHLGRRNHGEPSELLRYAFEVPESRIGRELAALTRPAVALTGWTAGERAEAVWGLVREGVVAPDVGPTRGSRRRHALFAAFRLPVPGIAEPWRGSLHDRFKQLAALPDVFGDPTTTQPMEMAWKRGVRALATHLDDRFRALAEPGAWAPYRPRDSGRREHQPAAGWPVYFGEPSDSPTGLRQPSPGAQPVFVNLFVTTVFMRRRAVYRRITERLVTARRDDVAYYTARGFAGAPPRITYVPVQALWGCTAEFVESPRPGRPAVTRLRFPAPLRAGERAHFASEVIDENIEEERLWVDVDVDHYGIARGQVAYGGLVPVSGLTIRIRFDHDQLPESVWWYAEANQSERYDPPPKGDRRLLPIIGRDVQFTFTDRPCQPRESYGLAFSWPTV</sequence>
<name>A0A2T0SES2_9ACTN</name>
<accession>A0A2T0SES2</accession>
<comment type="caution">
    <text evidence="1">The sequence shown here is derived from an EMBL/GenBank/DDBJ whole genome shotgun (WGS) entry which is preliminary data.</text>
</comment>
<proteinExistence type="predicted"/>
<gene>
    <name evidence="1" type="ORF">CLV70_102129</name>
</gene>
<dbReference type="AlphaFoldDB" id="A0A2T0SES2"/>
<evidence type="ECO:0000313" key="1">
    <source>
        <dbReference type="EMBL" id="PRY31918.1"/>
    </source>
</evidence>
<reference evidence="1 2" key="1">
    <citation type="submission" date="2018-03" db="EMBL/GenBank/DDBJ databases">
        <title>Genomic Encyclopedia of Archaeal and Bacterial Type Strains, Phase II (KMG-II): from individual species to whole genera.</title>
        <authorList>
            <person name="Goeker M."/>
        </authorList>
    </citation>
    <scope>NUCLEOTIDE SEQUENCE [LARGE SCALE GENOMIC DNA]</scope>
    <source>
        <strain evidence="1 2">DSM 45348</strain>
    </source>
</reference>
<protein>
    <submittedName>
        <fullName evidence="1">Uncharacterized protein</fullName>
    </submittedName>
</protein>
<dbReference type="Proteomes" id="UP000239209">
    <property type="component" value="Unassembled WGS sequence"/>
</dbReference>
<organism evidence="1 2">
    <name type="scientific">Pseudosporangium ferrugineum</name>
    <dbReference type="NCBI Taxonomy" id="439699"/>
    <lineage>
        <taxon>Bacteria</taxon>
        <taxon>Bacillati</taxon>
        <taxon>Actinomycetota</taxon>
        <taxon>Actinomycetes</taxon>
        <taxon>Micromonosporales</taxon>
        <taxon>Micromonosporaceae</taxon>
        <taxon>Pseudosporangium</taxon>
    </lineage>
</organism>
<dbReference type="EMBL" id="PVZG01000002">
    <property type="protein sequence ID" value="PRY31918.1"/>
    <property type="molecule type" value="Genomic_DNA"/>
</dbReference>
<evidence type="ECO:0000313" key="2">
    <source>
        <dbReference type="Proteomes" id="UP000239209"/>
    </source>
</evidence>